<feature type="domain" description="2OGFeDO JBP1/TET oxygenase" evidence="6">
    <location>
        <begin position="104"/>
        <end position="228"/>
    </location>
</feature>
<evidence type="ECO:0000256" key="1">
    <source>
        <dbReference type="ARBA" id="ARBA00001954"/>
    </source>
</evidence>
<keyword evidence="2" id="KW-0479">Metal-binding</keyword>
<dbReference type="InParanoid" id="F8PGQ0"/>
<organism evidence="8">
    <name type="scientific">Serpula lacrymans var. lacrymans (strain S7.3)</name>
    <name type="common">Dry rot fungus</name>
    <dbReference type="NCBI Taxonomy" id="936435"/>
    <lineage>
        <taxon>Eukaryota</taxon>
        <taxon>Fungi</taxon>
        <taxon>Dikarya</taxon>
        <taxon>Basidiomycota</taxon>
        <taxon>Agaricomycotina</taxon>
        <taxon>Agaricomycetes</taxon>
        <taxon>Agaricomycetidae</taxon>
        <taxon>Boletales</taxon>
        <taxon>Coniophorineae</taxon>
        <taxon>Serpulaceae</taxon>
        <taxon>Serpula</taxon>
    </lineage>
</organism>
<dbReference type="HOGENOM" id="CLU_039070_4_2_1"/>
<protein>
    <recommendedName>
        <fullName evidence="6">2OGFeDO JBP1/TET oxygenase domain-containing protein</fullName>
    </recommendedName>
</protein>
<dbReference type="EMBL" id="GL945474">
    <property type="protein sequence ID" value="EGO04394.1"/>
    <property type="molecule type" value="Genomic_DNA"/>
</dbReference>
<dbReference type="Pfam" id="PF12851">
    <property type="entry name" value="Tet_JBP"/>
    <property type="match status" value="1"/>
</dbReference>
<sequence>TIPFIIMDIHGRIVLWYLPGILTEEKQQSMCGSLQHLKRNMESKCPKKPSKSWRQSSEYYKNPGDCQLFPGGLINLSSVVQLGHESLHKSTLLGTGELWLQSFVETRALMSAILHVAHPALYGSAQEVLITLSFTHPSLPIFTVHQSDVTVLKVWSSVFNVLSIISNQEMPVHLDCLSKAEWYDMLASIEDYNEAILELTGAGFCFKFDSGTITAFSGKFLNHGVSSCSGEGIYFAYYMREYVHTMCRVETPGWSVPSHDHVMQL</sequence>
<comment type="cofactor">
    <cofactor evidence="1">
        <name>Fe(2+)</name>
        <dbReference type="ChEBI" id="CHEBI:29033"/>
    </cofactor>
</comment>
<feature type="non-terminal residue" evidence="7">
    <location>
        <position position="1"/>
    </location>
</feature>
<dbReference type="AlphaFoldDB" id="F8PGQ0"/>
<keyword evidence="8" id="KW-1185">Reference proteome</keyword>
<name>F8PGQ0_SERL3</name>
<proteinExistence type="predicted"/>
<keyword evidence="3" id="KW-0223">Dioxygenase</keyword>
<keyword evidence="5" id="KW-0408">Iron</keyword>
<evidence type="ECO:0000313" key="8">
    <source>
        <dbReference type="Proteomes" id="UP000008063"/>
    </source>
</evidence>
<reference evidence="8" key="1">
    <citation type="journal article" date="2011" name="Science">
        <title>The plant cell wall-decomposing machinery underlies the functional diversity of forest fungi.</title>
        <authorList>
            <person name="Eastwood D.C."/>
            <person name="Floudas D."/>
            <person name="Binder M."/>
            <person name="Majcherczyk A."/>
            <person name="Schneider P."/>
            <person name="Aerts A."/>
            <person name="Asiegbu F.O."/>
            <person name="Baker S.E."/>
            <person name="Barry K."/>
            <person name="Bendiksby M."/>
            <person name="Blumentritt M."/>
            <person name="Coutinho P.M."/>
            <person name="Cullen D."/>
            <person name="de Vries R.P."/>
            <person name="Gathman A."/>
            <person name="Goodell B."/>
            <person name="Henrissat B."/>
            <person name="Ihrmark K."/>
            <person name="Kauserud H."/>
            <person name="Kohler A."/>
            <person name="LaButti K."/>
            <person name="Lapidus A."/>
            <person name="Lavin J.L."/>
            <person name="Lee Y.-H."/>
            <person name="Lindquist E."/>
            <person name="Lilly W."/>
            <person name="Lucas S."/>
            <person name="Morin E."/>
            <person name="Murat C."/>
            <person name="Oguiza J.A."/>
            <person name="Park J."/>
            <person name="Pisabarro A.G."/>
            <person name="Riley R."/>
            <person name="Rosling A."/>
            <person name="Salamov A."/>
            <person name="Schmidt O."/>
            <person name="Schmutz J."/>
            <person name="Skrede I."/>
            <person name="Stenlid J."/>
            <person name="Wiebenga A."/>
            <person name="Xie X."/>
            <person name="Kuees U."/>
            <person name="Hibbett D.S."/>
            <person name="Hoffmeister D."/>
            <person name="Hoegberg N."/>
            <person name="Martin F."/>
            <person name="Grigoriev I.V."/>
            <person name="Watkinson S.C."/>
        </authorList>
    </citation>
    <scope>NUCLEOTIDE SEQUENCE [LARGE SCALE GENOMIC DNA]</scope>
    <source>
        <strain evidence="8">strain S7.3</strain>
    </source>
</reference>
<evidence type="ECO:0000259" key="6">
    <source>
        <dbReference type="Pfam" id="PF12851"/>
    </source>
</evidence>
<dbReference type="Proteomes" id="UP000008063">
    <property type="component" value="Unassembled WGS sequence"/>
</dbReference>
<gene>
    <name evidence="7" type="ORF">SERLA73DRAFT_44070</name>
</gene>
<accession>F8PGQ0</accession>
<dbReference type="OrthoDB" id="2692579at2759"/>
<evidence type="ECO:0000256" key="4">
    <source>
        <dbReference type="ARBA" id="ARBA00023002"/>
    </source>
</evidence>
<evidence type="ECO:0000313" key="7">
    <source>
        <dbReference type="EMBL" id="EGO04394.1"/>
    </source>
</evidence>
<dbReference type="OMA" id="RNMESKC"/>
<keyword evidence="4" id="KW-0560">Oxidoreductase</keyword>
<dbReference type="GO" id="GO:0046872">
    <property type="term" value="F:metal ion binding"/>
    <property type="evidence" value="ECO:0007669"/>
    <property type="project" value="UniProtKB-KW"/>
</dbReference>
<evidence type="ECO:0000256" key="3">
    <source>
        <dbReference type="ARBA" id="ARBA00022964"/>
    </source>
</evidence>
<dbReference type="InterPro" id="IPR024779">
    <property type="entry name" value="2OGFeDO_JBP1/TET_oxygenase_dom"/>
</dbReference>
<evidence type="ECO:0000256" key="2">
    <source>
        <dbReference type="ARBA" id="ARBA00022723"/>
    </source>
</evidence>
<evidence type="ECO:0000256" key="5">
    <source>
        <dbReference type="ARBA" id="ARBA00023004"/>
    </source>
</evidence>
<dbReference type="GO" id="GO:0051213">
    <property type="term" value="F:dioxygenase activity"/>
    <property type="evidence" value="ECO:0007669"/>
    <property type="project" value="UniProtKB-KW"/>
</dbReference>